<evidence type="ECO:0000313" key="1">
    <source>
        <dbReference type="EMBL" id="MBL1102805.1"/>
    </source>
</evidence>
<sequence>MNNIEVPLRTYEHLLTGFICHEAIDLARNYANSGVAHPGDPFGNVFAWLWETNLSNAVSLFADLLAEARRQAAEPGKEVTLKALASDLRFALHNTPLSHSSTYQEIEKTLKAEVPSYFGGRTDI</sequence>
<proteinExistence type="predicted"/>
<protein>
    <submittedName>
        <fullName evidence="1">Uncharacterized protein</fullName>
    </submittedName>
</protein>
<gene>
    <name evidence="1" type="ORF">JK363_40825</name>
</gene>
<comment type="caution">
    <text evidence="1">The sequence shown here is derived from an EMBL/GenBank/DDBJ whole genome shotgun (WGS) entry which is preliminary data.</text>
</comment>
<keyword evidence="2" id="KW-1185">Reference proteome</keyword>
<dbReference type="RefSeq" id="WP_201883391.1">
    <property type="nucleotide sequence ID" value="NZ_JAERRF010000080.1"/>
</dbReference>
<reference evidence="1 2" key="1">
    <citation type="submission" date="2021-01" db="EMBL/GenBank/DDBJ databases">
        <title>WGS of actinomycetes isolated from Thailand.</title>
        <authorList>
            <person name="Thawai C."/>
        </authorList>
    </citation>
    <scope>NUCLEOTIDE SEQUENCE [LARGE SCALE GENOMIC DNA]</scope>
    <source>
        <strain evidence="1 2">CA1R205</strain>
    </source>
</reference>
<name>A0ABS1NSJ0_9ACTN</name>
<evidence type="ECO:0000313" key="2">
    <source>
        <dbReference type="Proteomes" id="UP000634229"/>
    </source>
</evidence>
<dbReference type="Proteomes" id="UP000634229">
    <property type="component" value="Unassembled WGS sequence"/>
</dbReference>
<organism evidence="1 2">
    <name type="scientific">Streptomyces coffeae</name>
    <dbReference type="NCBI Taxonomy" id="621382"/>
    <lineage>
        <taxon>Bacteria</taxon>
        <taxon>Bacillati</taxon>
        <taxon>Actinomycetota</taxon>
        <taxon>Actinomycetes</taxon>
        <taxon>Kitasatosporales</taxon>
        <taxon>Streptomycetaceae</taxon>
        <taxon>Streptomyces</taxon>
    </lineage>
</organism>
<accession>A0ABS1NSJ0</accession>
<dbReference type="EMBL" id="JAERRF010000080">
    <property type="protein sequence ID" value="MBL1102805.1"/>
    <property type="molecule type" value="Genomic_DNA"/>
</dbReference>